<feature type="binding site" evidence="9">
    <location>
        <position position="148"/>
    </location>
    <ligand>
        <name>Zn(2+)</name>
        <dbReference type="ChEBI" id="CHEBI:29105"/>
        <note>catalytic</note>
    </ligand>
</feature>
<sequence length="232" mass="26818">MAQNGITDSRFTQRHTSVTKSKNTATTQKQPNPTARKMAAQGFVDIAKVDPTIKVSLMYARADNFTGRILYDDLREAYLHPLAAEALKKAQARLKQLRPDLSLKVYDAARPMSIQQKMWDEVKNTGHSFYVSNPKNGGGLHNYGLAVDLTLCRLNGDTIPMGVKVDNMTRLSHIDREDELLKQGKLSREAYDNRRLLREVMRWAGWKPLRTEWWHFNLRTREQARKYFKVIR</sequence>
<accession>A0ABX2AXH9</accession>
<evidence type="ECO:0000256" key="3">
    <source>
        <dbReference type="ARBA" id="ARBA00022723"/>
    </source>
</evidence>
<evidence type="ECO:0000256" key="7">
    <source>
        <dbReference type="ARBA" id="ARBA00023049"/>
    </source>
</evidence>
<keyword evidence="2 9" id="KW-0645">Protease</keyword>
<dbReference type="CDD" id="cd14840">
    <property type="entry name" value="D-Ala-D-Ala_dipeptidase_Aad"/>
    <property type="match status" value="1"/>
</dbReference>
<keyword evidence="13" id="KW-1185">Reference proteome</keyword>
<feature type="site" description="Transition state stabilizer" evidence="9">
    <location>
        <position position="110"/>
    </location>
</feature>
<name>A0ABX2AXH9_9BACT</name>
<dbReference type="InterPro" id="IPR009045">
    <property type="entry name" value="Zn_M74/Hedgehog-like"/>
</dbReference>
<evidence type="ECO:0000256" key="1">
    <source>
        <dbReference type="ARBA" id="ARBA00001362"/>
    </source>
</evidence>
<gene>
    <name evidence="12" type="ORF">HPS55_12000</name>
</gene>
<dbReference type="EC" id="3.4.13.22" evidence="9 10"/>
<feature type="region of interest" description="Disordered" evidence="11">
    <location>
        <begin position="1"/>
        <end position="35"/>
    </location>
</feature>
<dbReference type="SUPFAM" id="SSF55166">
    <property type="entry name" value="Hedgehog/DD-peptidase"/>
    <property type="match status" value="1"/>
</dbReference>
<evidence type="ECO:0000256" key="11">
    <source>
        <dbReference type="SAM" id="MobiDB-lite"/>
    </source>
</evidence>
<dbReference type="Proteomes" id="UP001193734">
    <property type="component" value="Unassembled WGS sequence"/>
</dbReference>
<evidence type="ECO:0000256" key="2">
    <source>
        <dbReference type="ARBA" id="ARBA00022670"/>
    </source>
</evidence>
<keyword evidence="8 10" id="KW-0961">Cell wall biogenesis/degradation</keyword>
<evidence type="ECO:0000256" key="8">
    <source>
        <dbReference type="ARBA" id="ARBA00023316"/>
    </source>
</evidence>
<comment type="caution">
    <text evidence="12">The sequence shown here is derived from an EMBL/GenBank/DDBJ whole genome shotgun (WGS) entry which is preliminary data.</text>
</comment>
<feature type="binding site" evidence="9">
    <location>
        <position position="141"/>
    </location>
    <ligand>
        <name>Zn(2+)</name>
        <dbReference type="ChEBI" id="CHEBI:29105"/>
        <note>catalytic</note>
    </ligand>
</feature>
<dbReference type="HAMAP" id="MF_01924">
    <property type="entry name" value="A_A_dipeptidase"/>
    <property type="match status" value="1"/>
</dbReference>
<organism evidence="12 13">
    <name type="scientific">Xylanibacter rodentium</name>
    <dbReference type="NCBI Taxonomy" id="2736289"/>
    <lineage>
        <taxon>Bacteria</taxon>
        <taxon>Pseudomonadati</taxon>
        <taxon>Bacteroidota</taxon>
        <taxon>Bacteroidia</taxon>
        <taxon>Bacteroidales</taxon>
        <taxon>Prevotellaceae</taxon>
        <taxon>Xylanibacter</taxon>
    </lineage>
</organism>
<comment type="function">
    <text evidence="9 10">Catalyzes hydrolysis of the D-alanyl-D-alanine dipeptide.</text>
</comment>
<evidence type="ECO:0000313" key="12">
    <source>
        <dbReference type="EMBL" id="NPE15030.1"/>
    </source>
</evidence>
<reference evidence="12 13" key="1">
    <citation type="submission" date="2020-05" db="EMBL/GenBank/DDBJ databases">
        <title>Distinct polysaccharide utilization as determinants for interspecies competition between intestinal Prevotella spp.</title>
        <authorList>
            <person name="Galvez E.J.C."/>
            <person name="Iljazovic A."/>
            <person name="Strowig T."/>
        </authorList>
    </citation>
    <scope>NUCLEOTIDE SEQUENCE [LARGE SCALE GENOMIC DNA]</scope>
    <source>
        <strain evidence="12 13">PROD</strain>
    </source>
</reference>
<evidence type="ECO:0000256" key="9">
    <source>
        <dbReference type="HAMAP-Rule" id="MF_01924"/>
    </source>
</evidence>
<keyword evidence="6 9" id="KW-0224">Dipeptidase</keyword>
<keyword evidence="5 9" id="KW-0862">Zinc</keyword>
<dbReference type="EMBL" id="JABKKE010000023">
    <property type="protein sequence ID" value="NPE15030.1"/>
    <property type="molecule type" value="Genomic_DNA"/>
</dbReference>
<protein>
    <recommendedName>
        <fullName evidence="9 10">D-alanyl-D-alanine dipeptidase</fullName>
        <shortName evidence="9 10">D-Ala-D-Ala dipeptidase</shortName>
        <ecNumber evidence="9 10">3.4.13.22</ecNumber>
    </recommendedName>
</protein>
<dbReference type="PIRSF" id="PIRSF026671">
    <property type="entry name" value="AA_dipeptidase"/>
    <property type="match status" value="1"/>
</dbReference>
<dbReference type="InterPro" id="IPR000755">
    <property type="entry name" value="A_A_dipeptidase"/>
</dbReference>
<evidence type="ECO:0000256" key="4">
    <source>
        <dbReference type="ARBA" id="ARBA00022801"/>
    </source>
</evidence>
<evidence type="ECO:0000256" key="10">
    <source>
        <dbReference type="PIRNR" id="PIRNR026671"/>
    </source>
</evidence>
<keyword evidence="4 9" id="KW-0378">Hydrolase</keyword>
<keyword evidence="7 9" id="KW-0482">Metalloprotease</keyword>
<dbReference type="PANTHER" id="PTHR43126:SF2">
    <property type="entry name" value="D-ALANYL-D-ALANINE DIPEPTIDASE"/>
    <property type="match status" value="1"/>
</dbReference>
<evidence type="ECO:0000313" key="13">
    <source>
        <dbReference type="Proteomes" id="UP001193734"/>
    </source>
</evidence>
<evidence type="ECO:0000256" key="6">
    <source>
        <dbReference type="ARBA" id="ARBA00022997"/>
    </source>
</evidence>
<dbReference type="PANTHER" id="PTHR43126">
    <property type="entry name" value="D-ALANYL-D-ALANINE DIPEPTIDASE"/>
    <property type="match status" value="1"/>
</dbReference>
<dbReference type="Pfam" id="PF01427">
    <property type="entry name" value="Peptidase_M15"/>
    <property type="match status" value="1"/>
</dbReference>
<feature type="active site" description="Proton donor/acceptor" evidence="9">
    <location>
        <position position="212"/>
    </location>
</feature>
<dbReference type="Gene3D" id="3.30.1380.10">
    <property type="match status" value="1"/>
</dbReference>
<evidence type="ECO:0000256" key="5">
    <source>
        <dbReference type="ARBA" id="ARBA00022833"/>
    </source>
</evidence>
<keyword evidence="3 9" id="KW-0479">Metal-binding</keyword>
<comment type="catalytic activity">
    <reaction evidence="1 9 10">
        <text>D-alanyl-D-alanine + H2O = 2 D-alanine</text>
        <dbReference type="Rhea" id="RHEA:20661"/>
        <dbReference type="ChEBI" id="CHEBI:15377"/>
        <dbReference type="ChEBI" id="CHEBI:57416"/>
        <dbReference type="ChEBI" id="CHEBI:57822"/>
        <dbReference type="EC" id="3.4.13.22"/>
    </reaction>
</comment>
<comment type="similarity">
    <text evidence="9 10">Belongs to the peptidase M15D family.</text>
</comment>
<proteinExistence type="inferred from homology"/>
<comment type="cofactor">
    <cofactor evidence="9">
        <name>Zn(2+)</name>
        <dbReference type="ChEBI" id="CHEBI:29105"/>
    </cofactor>
    <text evidence="9">Binds 1 zinc ion per subunit.</text>
</comment>
<feature type="compositionally biased region" description="Polar residues" evidence="11">
    <location>
        <begin position="1"/>
        <end position="33"/>
    </location>
</feature>
<feature type="binding site" evidence="9">
    <location>
        <position position="215"/>
    </location>
    <ligand>
        <name>Zn(2+)</name>
        <dbReference type="ChEBI" id="CHEBI:29105"/>
        <note>catalytic</note>
    </ligand>
</feature>